<proteinExistence type="inferred from homology"/>
<dbReference type="PRINTS" id="PR00757">
    <property type="entry name" value="AMINEOXDASEF"/>
</dbReference>
<evidence type="ECO:0000259" key="5">
    <source>
        <dbReference type="Pfam" id="PF01593"/>
    </source>
</evidence>
<feature type="binding site" evidence="3">
    <location>
        <position position="219"/>
    </location>
    <ligand>
        <name>FAD</name>
        <dbReference type="ChEBI" id="CHEBI:57692"/>
    </ligand>
</feature>
<dbReference type="STRING" id="312017.Q23MA7"/>
<keyword evidence="2 4" id="KW-0560">Oxidoreductase</keyword>
<dbReference type="OMA" id="HENPIWQ"/>
<dbReference type="PROSITE" id="PS51257">
    <property type="entry name" value="PROKAR_LIPOPROTEIN"/>
    <property type="match status" value="1"/>
</dbReference>
<dbReference type="RefSeq" id="XP_001017977.1">
    <property type="nucleotide sequence ID" value="XM_001017977.1"/>
</dbReference>
<dbReference type="InterPro" id="IPR036188">
    <property type="entry name" value="FAD/NAD-bd_sf"/>
</dbReference>
<keyword evidence="7" id="KW-1185">Reference proteome</keyword>
<dbReference type="EC" id="1.4.3.-" evidence="4"/>
<feature type="binding site" evidence="3">
    <location>
        <position position="180"/>
    </location>
    <ligand>
        <name>substrate</name>
    </ligand>
</feature>
<evidence type="ECO:0000313" key="6">
    <source>
        <dbReference type="EMBL" id="EAR97732.1"/>
    </source>
</evidence>
<dbReference type="PANTHER" id="PTHR10742">
    <property type="entry name" value="FLAVIN MONOAMINE OXIDASE"/>
    <property type="match status" value="1"/>
</dbReference>
<reference evidence="7" key="1">
    <citation type="journal article" date="2006" name="PLoS Biol.">
        <title>Macronuclear genome sequence of the ciliate Tetrahymena thermophila, a model eukaryote.</title>
        <authorList>
            <person name="Eisen J.A."/>
            <person name="Coyne R.S."/>
            <person name="Wu M."/>
            <person name="Wu D."/>
            <person name="Thiagarajan M."/>
            <person name="Wortman J.R."/>
            <person name="Badger J.H."/>
            <person name="Ren Q."/>
            <person name="Amedeo P."/>
            <person name="Jones K.M."/>
            <person name="Tallon L.J."/>
            <person name="Delcher A.L."/>
            <person name="Salzberg S.L."/>
            <person name="Silva J.C."/>
            <person name="Haas B.J."/>
            <person name="Majoros W.H."/>
            <person name="Farzad M."/>
            <person name="Carlton J.M."/>
            <person name="Smith R.K. Jr."/>
            <person name="Garg J."/>
            <person name="Pearlman R.E."/>
            <person name="Karrer K.M."/>
            <person name="Sun L."/>
            <person name="Manning G."/>
            <person name="Elde N.C."/>
            <person name="Turkewitz A.P."/>
            <person name="Asai D.J."/>
            <person name="Wilkes D.E."/>
            <person name="Wang Y."/>
            <person name="Cai H."/>
            <person name="Collins K."/>
            <person name="Stewart B.A."/>
            <person name="Lee S.R."/>
            <person name="Wilamowska K."/>
            <person name="Weinberg Z."/>
            <person name="Ruzzo W.L."/>
            <person name="Wloga D."/>
            <person name="Gaertig J."/>
            <person name="Frankel J."/>
            <person name="Tsao C.-C."/>
            <person name="Gorovsky M.A."/>
            <person name="Keeling P.J."/>
            <person name="Waller R.F."/>
            <person name="Patron N.J."/>
            <person name="Cherry J.M."/>
            <person name="Stover N.A."/>
            <person name="Krieger C.J."/>
            <person name="del Toro C."/>
            <person name="Ryder H.F."/>
            <person name="Williamson S.C."/>
            <person name="Barbeau R.A."/>
            <person name="Hamilton E.P."/>
            <person name="Orias E."/>
        </authorList>
    </citation>
    <scope>NUCLEOTIDE SEQUENCE [LARGE SCALE GENOMIC DNA]</scope>
    <source>
        <strain evidence="7">SB210</strain>
    </source>
</reference>
<dbReference type="InParanoid" id="Q23MA7"/>
<dbReference type="Pfam" id="PF01593">
    <property type="entry name" value="Amino_oxidase"/>
    <property type="match status" value="1"/>
</dbReference>
<dbReference type="HOGENOM" id="CLU_004498_10_2_1"/>
<dbReference type="EMBL" id="GG662661">
    <property type="protein sequence ID" value="EAR97732.1"/>
    <property type="molecule type" value="Genomic_DNA"/>
</dbReference>
<accession>Q23MA7</accession>
<sequence length="445" mass="51035">MDQNQKKVIIVGSGIAGLGCANELQKNGFSVLILEARNIHGGRISKNTTFADFPIETGAEEIHLPTKYYKLAKQVGANCEPDSNFDSFIEDIGIKGEDIQKGNGVLIEEDDFYEKYKLEKFYNSIMKEEEKNLLCDDMPILEYFKIKNVDQKLFQFYEMELATEYGSTLKDLSIKGYAEHEQRWEYDEKNFIVTNMSHFDVIERAFATVLPLVKYNTPVNYIAIQTNQLQNNGVVVCDSFGNEYKADHVVVTIPVSQLKNNSINFIPPLSQEKQKAIQLLQMGKGGKLHMKFKERFWPSDTYSLILRTQIGLIWNCSYHRSKASFVLCALISGQTSIDMNDPNKRKYMMSELFNKLQQIFKVKKNVEDLLLDYIWTDYNTTKYIEGIYSYPSLNLGSYRSVLAQPVNNQLFFAGEATDPKYFATINGALDTGIREAQRIIQLYSK</sequence>
<name>Q23MA7_TETTS</name>
<dbReference type="Proteomes" id="UP000009168">
    <property type="component" value="Unassembled WGS sequence"/>
</dbReference>
<dbReference type="GO" id="GO:0016491">
    <property type="term" value="F:oxidoreductase activity"/>
    <property type="evidence" value="ECO:0007669"/>
    <property type="project" value="UniProtKB-KW"/>
</dbReference>
<comment type="cofactor">
    <cofactor evidence="1 4">
        <name>FAD</name>
        <dbReference type="ChEBI" id="CHEBI:57692"/>
    </cofactor>
</comment>
<dbReference type="InterPro" id="IPR001613">
    <property type="entry name" value="Flavin_amine_oxidase"/>
</dbReference>
<dbReference type="SUPFAM" id="SSF51905">
    <property type="entry name" value="FAD/NAD(P)-binding domain"/>
    <property type="match status" value="1"/>
</dbReference>
<evidence type="ECO:0000256" key="4">
    <source>
        <dbReference type="RuleBase" id="RU362067"/>
    </source>
</evidence>
<evidence type="ECO:0000256" key="2">
    <source>
        <dbReference type="ARBA" id="ARBA00023002"/>
    </source>
</evidence>
<protein>
    <recommendedName>
        <fullName evidence="4">Amine oxidase</fullName>
        <ecNumber evidence="4">1.4.3.-</ecNumber>
    </recommendedName>
</protein>
<organism evidence="6 7">
    <name type="scientific">Tetrahymena thermophila (strain SB210)</name>
    <dbReference type="NCBI Taxonomy" id="312017"/>
    <lineage>
        <taxon>Eukaryota</taxon>
        <taxon>Sar</taxon>
        <taxon>Alveolata</taxon>
        <taxon>Ciliophora</taxon>
        <taxon>Intramacronucleata</taxon>
        <taxon>Oligohymenophorea</taxon>
        <taxon>Hymenostomatida</taxon>
        <taxon>Tetrahymenina</taxon>
        <taxon>Tetrahymenidae</taxon>
        <taxon>Tetrahymena</taxon>
    </lineage>
</organism>
<gene>
    <name evidence="6" type="ORF">TTHERM_00621520</name>
</gene>
<evidence type="ECO:0000256" key="1">
    <source>
        <dbReference type="ARBA" id="ARBA00001974"/>
    </source>
</evidence>
<keyword evidence="4" id="KW-0274">FAD</keyword>
<dbReference type="PANTHER" id="PTHR10742:SF415">
    <property type="entry name" value="CHROMOSOME UNDETERMINED SCAFFOLD_56, WHOLE GENOME SHOTGUN SEQUENCE"/>
    <property type="match status" value="1"/>
</dbReference>
<dbReference type="SUPFAM" id="SSF54373">
    <property type="entry name" value="FAD-linked reductases, C-terminal domain"/>
    <property type="match status" value="1"/>
</dbReference>
<dbReference type="InterPro" id="IPR050281">
    <property type="entry name" value="Flavin_monoamine_oxidase"/>
</dbReference>
<dbReference type="Gene3D" id="3.50.50.60">
    <property type="entry name" value="FAD/NAD(P)-binding domain"/>
    <property type="match status" value="1"/>
</dbReference>
<dbReference type="AlphaFoldDB" id="Q23MA7"/>
<dbReference type="GeneID" id="7826266"/>
<evidence type="ECO:0000256" key="3">
    <source>
        <dbReference type="PIRSR" id="PIRSR601613-1"/>
    </source>
</evidence>
<keyword evidence="4" id="KW-0285">Flavoprotein</keyword>
<feature type="binding site" evidence="3">
    <location>
        <begin position="35"/>
        <end position="36"/>
    </location>
    <ligand>
        <name>FAD</name>
        <dbReference type="ChEBI" id="CHEBI:57692"/>
    </ligand>
</feature>
<comment type="similarity">
    <text evidence="4">Belongs to the flavin monoamine oxidase family.</text>
</comment>
<dbReference type="OrthoDB" id="334028at2759"/>
<dbReference type="Gene3D" id="3.90.660.10">
    <property type="match status" value="1"/>
</dbReference>
<dbReference type="KEGG" id="tet:TTHERM_00621520"/>
<evidence type="ECO:0000313" key="7">
    <source>
        <dbReference type="Proteomes" id="UP000009168"/>
    </source>
</evidence>
<dbReference type="InterPro" id="IPR002937">
    <property type="entry name" value="Amino_oxidase"/>
</dbReference>
<dbReference type="eggNOG" id="KOG0029">
    <property type="taxonomic scope" value="Eukaryota"/>
</dbReference>
<feature type="domain" description="Amine oxidase" evidence="5">
    <location>
        <begin position="15"/>
        <end position="440"/>
    </location>
</feature>